<dbReference type="PANTHER" id="PTHR24096:SF149">
    <property type="entry name" value="AMP-BINDING DOMAIN-CONTAINING PROTEIN-RELATED"/>
    <property type="match status" value="1"/>
</dbReference>
<feature type="signal peptide" evidence="3">
    <location>
        <begin position="1"/>
        <end position="21"/>
    </location>
</feature>
<dbReference type="Proteomes" id="UP001345691">
    <property type="component" value="Unassembled WGS sequence"/>
</dbReference>
<feature type="domain" description="AMP-binding enzyme C-terminal" evidence="4">
    <location>
        <begin position="71"/>
        <end position="153"/>
    </location>
</feature>
<dbReference type="Gene3D" id="3.40.50.12780">
    <property type="entry name" value="N-terminal domain of ligase-like"/>
    <property type="match status" value="1"/>
</dbReference>
<dbReference type="InterPro" id="IPR042099">
    <property type="entry name" value="ANL_N_sf"/>
</dbReference>
<evidence type="ECO:0000256" key="2">
    <source>
        <dbReference type="ARBA" id="ARBA00022598"/>
    </source>
</evidence>
<dbReference type="Pfam" id="PF13193">
    <property type="entry name" value="AMP-binding_C"/>
    <property type="match status" value="1"/>
</dbReference>
<evidence type="ECO:0000256" key="1">
    <source>
        <dbReference type="ARBA" id="ARBA00006432"/>
    </source>
</evidence>
<keyword evidence="6" id="KW-1185">Reference proteome</keyword>
<dbReference type="InterPro" id="IPR045851">
    <property type="entry name" value="AMP-bd_C_sf"/>
</dbReference>
<sequence length="174" mass="19819">MGPSVFMYCTLFLAICLRGYAKNKEETAATFKDGWFLTSDVVRVDEDNFIWVTERKKELIKYKGYQVPPAELEGILLSHPDVLDAAVCATWDQTQVTELPTAYVSLQKSVASAEIPYVLREIRKYTEAKISPYKRLRGGVYHLQQIPRGANGKLLRRLLPARLEGVKNKRTPKL</sequence>
<keyword evidence="2" id="KW-0436">Ligase</keyword>
<dbReference type="InterPro" id="IPR025110">
    <property type="entry name" value="AMP-bd_C"/>
</dbReference>
<accession>A0ABR0IUK0</accession>
<evidence type="ECO:0000256" key="3">
    <source>
        <dbReference type="SAM" id="SignalP"/>
    </source>
</evidence>
<evidence type="ECO:0000313" key="6">
    <source>
        <dbReference type="Proteomes" id="UP001345691"/>
    </source>
</evidence>
<comment type="similarity">
    <text evidence="1">Belongs to the ATP-dependent AMP-binding enzyme family.</text>
</comment>
<organism evidence="5 6">
    <name type="scientific">Exophiala sideris</name>
    <dbReference type="NCBI Taxonomy" id="1016849"/>
    <lineage>
        <taxon>Eukaryota</taxon>
        <taxon>Fungi</taxon>
        <taxon>Dikarya</taxon>
        <taxon>Ascomycota</taxon>
        <taxon>Pezizomycotina</taxon>
        <taxon>Eurotiomycetes</taxon>
        <taxon>Chaetothyriomycetidae</taxon>
        <taxon>Chaetothyriales</taxon>
        <taxon>Herpotrichiellaceae</taxon>
        <taxon>Exophiala</taxon>
    </lineage>
</organism>
<dbReference type="EMBL" id="JAVRRF010000053">
    <property type="protein sequence ID" value="KAK5048748.1"/>
    <property type="molecule type" value="Genomic_DNA"/>
</dbReference>
<keyword evidence="3" id="KW-0732">Signal</keyword>
<dbReference type="PANTHER" id="PTHR24096">
    <property type="entry name" value="LONG-CHAIN-FATTY-ACID--COA LIGASE"/>
    <property type="match status" value="1"/>
</dbReference>
<reference evidence="5 6" key="1">
    <citation type="submission" date="2023-08" db="EMBL/GenBank/DDBJ databases">
        <title>Black Yeasts Isolated from many extreme environments.</title>
        <authorList>
            <person name="Coleine C."/>
            <person name="Stajich J.E."/>
            <person name="Selbmann L."/>
        </authorList>
    </citation>
    <scope>NUCLEOTIDE SEQUENCE [LARGE SCALE GENOMIC DNA]</scope>
    <source>
        <strain evidence="5 6">CCFEE 6328</strain>
    </source>
</reference>
<evidence type="ECO:0000313" key="5">
    <source>
        <dbReference type="EMBL" id="KAK5048748.1"/>
    </source>
</evidence>
<feature type="chain" id="PRO_5047206663" description="AMP-binding enzyme C-terminal domain-containing protein" evidence="3">
    <location>
        <begin position="22"/>
        <end position="174"/>
    </location>
</feature>
<comment type="caution">
    <text evidence="5">The sequence shown here is derived from an EMBL/GenBank/DDBJ whole genome shotgun (WGS) entry which is preliminary data.</text>
</comment>
<dbReference type="SUPFAM" id="SSF56801">
    <property type="entry name" value="Acetyl-CoA synthetase-like"/>
    <property type="match status" value="1"/>
</dbReference>
<protein>
    <recommendedName>
        <fullName evidence="4">AMP-binding enzyme C-terminal domain-containing protein</fullName>
    </recommendedName>
</protein>
<proteinExistence type="inferred from homology"/>
<evidence type="ECO:0000259" key="4">
    <source>
        <dbReference type="Pfam" id="PF13193"/>
    </source>
</evidence>
<gene>
    <name evidence="5" type="ORF">LTR69_011294</name>
</gene>
<dbReference type="Gene3D" id="3.30.300.30">
    <property type="match status" value="1"/>
</dbReference>
<name>A0ABR0IUK0_9EURO</name>